<dbReference type="EMBL" id="CAJOBJ010117650">
    <property type="protein sequence ID" value="CAF4660976.1"/>
    <property type="molecule type" value="Genomic_DNA"/>
</dbReference>
<dbReference type="InterPro" id="IPR052794">
    <property type="entry name" value="Mito_Ser_Protease_LACTB"/>
</dbReference>
<organism evidence="1 3">
    <name type="scientific">Rotaria magnacalcarata</name>
    <dbReference type="NCBI Taxonomy" id="392030"/>
    <lineage>
        <taxon>Eukaryota</taxon>
        <taxon>Metazoa</taxon>
        <taxon>Spiralia</taxon>
        <taxon>Gnathifera</taxon>
        <taxon>Rotifera</taxon>
        <taxon>Eurotatoria</taxon>
        <taxon>Bdelloidea</taxon>
        <taxon>Philodinida</taxon>
        <taxon>Philodinidae</taxon>
        <taxon>Rotaria</taxon>
    </lineage>
</organism>
<dbReference type="InterPro" id="IPR012338">
    <property type="entry name" value="Beta-lactam/transpept-like"/>
</dbReference>
<dbReference type="AlphaFoldDB" id="A0A8S2WDJ3"/>
<gene>
    <name evidence="1" type="ORF">BYL167_LOCUS33093</name>
    <name evidence="2" type="ORF">GIL414_LOCUS41479</name>
</gene>
<evidence type="ECO:0000313" key="3">
    <source>
        <dbReference type="Proteomes" id="UP000681967"/>
    </source>
</evidence>
<dbReference type="Gene3D" id="3.40.710.10">
    <property type="entry name" value="DD-peptidase/beta-lactamase superfamily"/>
    <property type="match status" value="1"/>
</dbReference>
<dbReference type="GO" id="GO:0008233">
    <property type="term" value="F:peptidase activity"/>
    <property type="evidence" value="ECO:0007669"/>
    <property type="project" value="TreeGrafter"/>
</dbReference>
<evidence type="ECO:0000313" key="2">
    <source>
        <dbReference type="EMBL" id="CAF4660976.1"/>
    </source>
</evidence>
<evidence type="ECO:0000313" key="1">
    <source>
        <dbReference type="EMBL" id="CAF4435815.1"/>
    </source>
</evidence>
<accession>A0A8S2WDJ3</accession>
<sequence>DLITKQLDLHSTKLEYPDEIVPNRSRYYWRRSLKEGLRNVAYVDLSYKWAGGGMLSNVTDLLIYANNLLQCRQTKL</sequence>
<name>A0A8S2WDJ3_9BILA</name>
<protein>
    <submittedName>
        <fullName evidence="1">Uncharacterized protein</fullName>
    </submittedName>
</protein>
<dbReference type="PANTHER" id="PTHR46520">
    <property type="entry name" value="SERINE BETA-LACTAMASE-LIKE PROTEIN LACTB, MITOCHONDRIAL"/>
    <property type="match status" value="1"/>
</dbReference>
<feature type="non-terminal residue" evidence="1">
    <location>
        <position position="1"/>
    </location>
</feature>
<reference evidence="1" key="1">
    <citation type="submission" date="2021-02" db="EMBL/GenBank/DDBJ databases">
        <authorList>
            <person name="Nowell W R."/>
        </authorList>
    </citation>
    <scope>NUCLEOTIDE SEQUENCE</scope>
</reference>
<dbReference type="GO" id="GO:0006508">
    <property type="term" value="P:proteolysis"/>
    <property type="evidence" value="ECO:0007669"/>
    <property type="project" value="TreeGrafter"/>
</dbReference>
<dbReference type="PANTHER" id="PTHR46520:SF1">
    <property type="entry name" value="SERINE BETA-LACTAMASE-LIKE PROTEIN LACTB, MITOCHONDRIAL"/>
    <property type="match status" value="1"/>
</dbReference>
<dbReference type="EMBL" id="CAJOBH010063303">
    <property type="protein sequence ID" value="CAF4435815.1"/>
    <property type="molecule type" value="Genomic_DNA"/>
</dbReference>
<dbReference type="SUPFAM" id="SSF56601">
    <property type="entry name" value="beta-lactamase/transpeptidase-like"/>
    <property type="match status" value="1"/>
</dbReference>
<comment type="caution">
    <text evidence="1">The sequence shown here is derived from an EMBL/GenBank/DDBJ whole genome shotgun (WGS) entry which is preliminary data.</text>
</comment>
<proteinExistence type="predicted"/>
<dbReference type="GO" id="GO:0019216">
    <property type="term" value="P:regulation of lipid metabolic process"/>
    <property type="evidence" value="ECO:0007669"/>
    <property type="project" value="TreeGrafter"/>
</dbReference>
<dbReference type="Proteomes" id="UP000681967">
    <property type="component" value="Unassembled WGS sequence"/>
</dbReference>
<feature type="non-terminal residue" evidence="1">
    <location>
        <position position="76"/>
    </location>
</feature>
<dbReference type="GO" id="GO:0005739">
    <property type="term" value="C:mitochondrion"/>
    <property type="evidence" value="ECO:0007669"/>
    <property type="project" value="TreeGrafter"/>
</dbReference>
<dbReference type="Proteomes" id="UP000681720">
    <property type="component" value="Unassembled WGS sequence"/>
</dbReference>